<proteinExistence type="predicted"/>
<evidence type="ECO:0000313" key="2">
    <source>
        <dbReference type="Proteomes" id="UP001554567"/>
    </source>
</evidence>
<protein>
    <submittedName>
        <fullName evidence="1">Uncharacterized protein</fullName>
    </submittedName>
</protein>
<sequence>MPICLDSKKSISPQKENQLSITNNDNQVFSGKYKIHNVVSKNDELLKNDFNKNTNRKLADYLLRDLRTTSSMVSKSQTSALSRSGSTESLSDGEFFDALDGLPELAILSESVDLPLASEKIPDDSRIPLKQLLLNKSFYPLISRILQQVSFRLCFRIINIESLYLKLRDIYFSNESTTEKILKLMMLINENPEIVPDAYKNTLSDIFDTLNQLAQFQETELHQDNSSSLSKKIILIESLRKIFSSSMLKNVFNENISSLLTYSMKSLSSGLIISDKINKLSDNSSLEDFIYTAHKQNVIPESIYENIQACQKLINHFRFGSEITKNIILHKPLPRNSGVSEKIIWASETLDFISDNTSLPEFVNTELLNFIHSAADFFKSMNSFPEEGSISQQLMWLQDKIQNPTSNQRSLFSQLSFSKITENAGKSFGIENLPQQISMLYAMTDPSVSVWNKLGKIPSSLLNTGLVSKTVQKGLNYYMPVTNLLYNCWEWYQKLPENLSWAETLQKASNEIIDSFSMNSYLLRSIIPEAVVNTADAISFIKDIPLNGSWHETLSWLADRTHNDSRIKWLYLRYIEICMLKGCYEALSNHDDSLKLKSINTITQKLKNYLDIPDNSSLAILLDIVPWFYMLSNLREKIAALSPNLSWSEWLISLLSIVEKDPDPTVIQLRSYLEDKIITLSADMLTSGIDYVWSALPEDPFHFPVADALPQKPAQLAYPDEITEENFNNIIDDEKNYSPVEDNNEKNTEITSEYEEKIQKKENELTNELLLIMSDIDNKRKVHVASNQFSTNSYLAVSSLSAWWLATMFMAWRINFSAKNQNIEKKTNMKENEFLLMYKPELTRKVENNPNTELLIEAQSSVEETKDSSLLYRNRIPIIMSLFGSAATVYALSKAFSHESISLPDAFLEFLSEYYDEKEINKNTPVARIKRDIQPEDDRFSMRRLLHYWSVESQGNMNALLPEADKLDNTKPVEMLSAFFFIVVSDLSARMADSPGKADYYDAIINNIYTLLMIWKYLGNHFDQNENLKTKFDKTKEKNEIKNFIETKLISGMDHCAFSESITKIFSEIISLRDLFSLSSDKVLEFERYFNLKKDIIPKNFFGRFIDDEYVKTSRNFNLEVIEEIEKKHPDMLINNDLTVNALISRKQLIYDYIIKTVKWDESVYNDMYDYINKPDTNIRKIYGHTEQVFDMFDFIMQSVKYSDKKTDVTKSEFYGKIPGEFITKYYERTISDAIDLKSPVPAGHGLEKYTNSLLIFIHREQKALIEEIKKHQRAFLANFTDIEKVNIDLLKFYIISDRIQKLDYYERKIEEIETLTSDTNDSTKISDAIDSVTLENFNIERLVDEFKHQAVVALLAGSYPSTLESKEKNIVFFNDIISKNTIEVSSLLKNKLNYFIYLRIYQTYFYLTSHPNDERIKNPKDFLTQYIKDENFSDTNYDYYLEQIKFALIRRLTSLPYTQEPSGYNTLRSLPVKHHTMTDQQYYNIYNEYIDHGCKAEANESALHKVSAYELILEKPELLFSQPKEVRKFIISFKDFVFDSDPNLSKLYKKDEFRIKRNPDIKFNLSLITYPDTSMYLISEFGSYELTEIDIATERKLKSMDTKKNGLNTQSNEILNFLGYDNDAVKKIFRKADGYITYASVSGPSLRKSSLKPDKEKVDQLNKASRVQFTVEEKTNDIDTMFNVLRKSYAENFKKLATFQKDNSIYKSVIEEYILESIPFFQVTKKTILDRNYKATVDDMIWDIASVLTTLTISLAKVGFRSIRSLKSILDKSYDTVKIASPEKRGTDLLNAILKDSKPLIIKEIPSAEKIFSSLINFTDNAMNPLPIIYILPLLPVGWRVFKEKFSGYIFRAASPSAKKMLLSNLDELNLPLGTKSFYDSFEFIDKIKVDELKQVRKIISDDISPLQITPKAPYSLQDVKNHTTMISASLLNKNYDAKVIAVIGLDRNDLRENIVHYAILAERKTKLNIYNDAVIVDVNIKKFLNENVVDEHIMPWEEWCENLTSSEKFKDKLILTKEFSYIKDAEKEFEMKSFDSWYESSFMQDKQVKILHFPQFFYDDIVETINFDRKTLSTTRGLIALENSENDLLIARTKLSKLNNEYDGHLIKNTDIPSSLIKEIDETIIDISNLEKLNKLNDRVNKYALLNKKISEVIERSDVPLYLQSSLSATLGAKIYFSGIAVKHYDDFFKNAIYNDNGIFLYKGGYFLVIEDKIVSVHSYNSSSLTARIELSLGEEVKIQYKKYRWEITDNEVPMFDTSMAVVQGLSTAVTTALKWQTIKKTKPVIIAGQPVSDVNPVSKIEITETPAGDSLINLIRTVTDSYGDFSPPGSFDFTPEGGIKEKTGYKTYIDNKGNEYFYIRNKYYKLKKEGQSIKLTLQNYYDFNVYSKNGVWDTNSRISSLSSELKYLIRQTSCPCCERANSNQTEDMKIIQAISPETDGVVTGTDGKLYLNVAGEKYALKINKDPSYTNGEVTMPDQSVVSIRKWGEMGVWRKRGYVPTLSTIIYENSASTNTKVTDVNSVSKIEITETPVSDSIINLIRTLVDSYGDFTLPRSFDFTPEGGIKQKLAHNIYIDQKGNEYFYIRNKYYKLKKQNQTINLLFWNFSMCNVYCKNGIWDTDYRISALSLELKYFIKRKACPSCKREDSNPLEDRDIVALTSPDTDGVVTDTDGKLYLSVAGEKYALKINKHTRYTDGEVTMPDQSVISIRSWGEMGVWHKRGFVPELTNIFYKTDRHN</sequence>
<dbReference type="RefSeq" id="WP_367167456.1">
    <property type="nucleotide sequence ID" value="NZ_JBFKZN010000005.1"/>
</dbReference>
<reference evidence="1 2" key="1">
    <citation type="submission" date="2024-07" db="EMBL/GenBank/DDBJ databases">
        <authorList>
            <person name="Dulla G.F.J."/>
            <person name="Delorm J.G."/>
        </authorList>
    </citation>
    <scope>NUCLEOTIDE SEQUENCE [LARGE SCALE GENOMIC DNA]</scope>
    <source>
        <strain evidence="1 2">JGD 233</strain>
    </source>
</reference>
<comment type="caution">
    <text evidence="1">The sequence shown here is derived from an EMBL/GenBank/DDBJ whole genome shotgun (WGS) entry which is preliminary data.</text>
</comment>
<name>A0ABV3N1J3_9GAMM</name>
<organism evidence="1 2">
    <name type="scientific">Erwinia papayae</name>
    <dbReference type="NCBI Taxonomy" id="206499"/>
    <lineage>
        <taxon>Bacteria</taxon>
        <taxon>Pseudomonadati</taxon>
        <taxon>Pseudomonadota</taxon>
        <taxon>Gammaproteobacteria</taxon>
        <taxon>Enterobacterales</taxon>
        <taxon>Erwiniaceae</taxon>
        <taxon>Erwinia</taxon>
    </lineage>
</organism>
<accession>A0ABV3N1J3</accession>
<dbReference type="EMBL" id="JBFKZN010000005">
    <property type="protein sequence ID" value="MEW5289638.1"/>
    <property type="molecule type" value="Genomic_DNA"/>
</dbReference>
<dbReference type="Proteomes" id="UP001554567">
    <property type="component" value="Unassembled WGS sequence"/>
</dbReference>
<keyword evidence="2" id="KW-1185">Reference proteome</keyword>
<evidence type="ECO:0000313" key="1">
    <source>
        <dbReference type="EMBL" id="MEW5289638.1"/>
    </source>
</evidence>
<gene>
    <name evidence="1" type="ORF">ABW286_10680</name>
</gene>